<dbReference type="InterPro" id="IPR036995">
    <property type="entry name" value="MPG_sf"/>
</dbReference>
<dbReference type="InterPro" id="IPR011034">
    <property type="entry name" value="Formyl_transferase-like_C_sf"/>
</dbReference>
<dbReference type="Proteomes" id="UP000694941">
    <property type="component" value="Unplaced"/>
</dbReference>
<evidence type="ECO:0000256" key="3">
    <source>
        <dbReference type="ARBA" id="ARBA00009232"/>
    </source>
</evidence>
<dbReference type="Pfam" id="PF02245">
    <property type="entry name" value="Pur_DNA_glyco"/>
    <property type="match status" value="1"/>
</dbReference>
<accession>A0ABM1AZJ9</accession>
<dbReference type="SUPFAM" id="SSF50486">
    <property type="entry name" value="FMT C-terminal domain-like"/>
    <property type="match status" value="1"/>
</dbReference>
<evidence type="ECO:0000256" key="6">
    <source>
        <dbReference type="ARBA" id="ARBA00022801"/>
    </source>
</evidence>
<keyword evidence="5" id="KW-0227">DNA damage</keyword>
<evidence type="ECO:0000256" key="4">
    <source>
        <dbReference type="ARBA" id="ARBA00012000"/>
    </source>
</evidence>
<name>A0ABM1AZJ9_LIMPO</name>
<comment type="similarity">
    <text evidence="3">Belongs to the DNA glycosylase MPG family.</text>
</comment>
<dbReference type="NCBIfam" id="TIGR00567">
    <property type="entry name" value="3mg"/>
    <property type="match status" value="1"/>
</dbReference>
<dbReference type="PANTHER" id="PTHR10429">
    <property type="entry name" value="DNA-3-METHYLADENINE GLYCOSYLASE"/>
    <property type="match status" value="1"/>
</dbReference>
<evidence type="ECO:0000313" key="9">
    <source>
        <dbReference type="Proteomes" id="UP000694941"/>
    </source>
</evidence>
<reference evidence="10" key="1">
    <citation type="submission" date="2025-08" db="UniProtKB">
        <authorList>
            <consortium name="RefSeq"/>
        </authorList>
    </citation>
    <scope>IDENTIFICATION</scope>
    <source>
        <tissue evidence="10">Muscle</tissue>
    </source>
</reference>
<dbReference type="CDD" id="cd00540">
    <property type="entry name" value="AAG"/>
    <property type="match status" value="1"/>
</dbReference>
<evidence type="ECO:0000256" key="8">
    <source>
        <dbReference type="ARBA" id="ARBA00033426"/>
    </source>
</evidence>
<proteinExistence type="inferred from homology"/>
<dbReference type="EC" id="3.2.2.21" evidence="4"/>
<protein>
    <recommendedName>
        <fullName evidence="4">DNA-3-methyladenine glycosylase II</fullName>
        <ecNumber evidence="4">3.2.2.21</ecNumber>
    </recommendedName>
    <alternativeName>
        <fullName evidence="8">3-methyladenine DNA glycosidase</fullName>
    </alternativeName>
</protein>
<organism evidence="9 10">
    <name type="scientific">Limulus polyphemus</name>
    <name type="common">Atlantic horseshoe crab</name>
    <dbReference type="NCBI Taxonomy" id="6850"/>
    <lineage>
        <taxon>Eukaryota</taxon>
        <taxon>Metazoa</taxon>
        <taxon>Ecdysozoa</taxon>
        <taxon>Arthropoda</taxon>
        <taxon>Chelicerata</taxon>
        <taxon>Merostomata</taxon>
        <taxon>Xiphosura</taxon>
        <taxon>Limulidae</taxon>
        <taxon>Limulus</taxon>
    </lineage>
</organism>
<dbReference type="RefSeq" id="XP_013771730.2">
    <property type="nucleotide sequence ID" value="XM_013916276.2"/>
</dbReference>
<keyword evidence="6" id="KW-0378">Hydrolase</keyword>
<dbReference type="PANTHER" id="PTHR10429:SF0">
    <property type="entry name" value="DNA-3-METHYLADENINE GLYCOSYLASE"/>
    <property type="match status" value="1"/>
</dbReference>
<comment type="catalytic activity">
    <reaction evidence="1">
        <text>Hydrolysis of alkylated DNA, releasing 3-methyladenine, 3-methylguanine, 7-methylguanine and 7-methyladenine.</text>
        <dbReference type="EC" id="3.2.2.21"/>
    </reaction>
</comment>
<sequence length="161" mass="18088">MFMKPGTAYVYSIYGMYYCFNISSDGDGAAVLVRALEPLEGIDLMRKFRGFKRQDKGQLLKLKDLCNGPSKLCQAFQINKDELNTEDLTNSSVLWLEKGTSISESDIVQCKRIGIDGAGKDWADKPLRFYIKNEIYVSVRNKVAELSTVSNNVMVNGTEHV</sequence>
<keyword evidence="9" id="KW-1185">Reference proteome</keyword>
<dbReference type="InterPro" id="IPR003180">
    <property type="entry name" value="MPG"/>
</dbReference>
<evidence type="ECO:0000313" key="10">
    <source>
        <dbReference type="RefSeq" id="XP_013771730.2"/>
    </source>
</evidence>
<comment type="function">
    <text evidence="2">Hydrolysis of the deoxyribose N-glycosidic bond to excise 3-methyladenine, and 7-methylguanine from the damaged DNA polymer formed by alkylation lesions.</text>
</comment>
<dbReference type="Gene3D" id="3.10.300.10">
    <property type="entry name" value="Methylpurine-DNA glycosylase (MPG)"/>
    <property type="match status" value="1"/>
</dbReference>
<evidence type="ECO:0000256" key="2">
    <source>
        <dbReference type="ARBA" id="ARBA00002421"/>
    </source>
</evidence>
<keyword evidence="7" id="KW-0234">DNA repair</keyword>
<gene>
    <name evidence="10" type="primary">LOC106456904</name>
</gene>
<evidence type="ECO:0000256" key="7">
    <source>
        <dbReference type="ARBA" id="ARBA00023204"/>
    </source>
</evidence>
<evidence type="ECO:0000256" key="1">
    <source>
        <dbReference type="ARBA" id="ARBA00000086"/>
    </source>
</evidence>
<dbReference type="GeneID" id="106456904"/>
<evidence type="ECO:0000256" key="5">
    <source>
        <dbReference type="ARBA" id="ARBA00022763"/>
    </source>
</evidence>